<proteinExistence type="predicted"/>
<reference evidence="1" key="1">
    <citation type="submission" date="2020-05" db="EMBL/GenBank/DDBJ databases">
        <authorList>
            <person name="Chiriac C."/>
            <person name="Salcher M."/>
            <person name="Ghai R."/>
            <person name="Kavagutti S V."/>
        </authorList>
    </citation>
    <scope>NUCLEOTIDE SEQUENCE</scope>
</reference>
<protein>
    <submittedName>
        <fullName evidence="1">Uncharacterized protein</fullName>
    </submittedName>
</protein>
<gene>
    <name evidence="1" type="ORF">UFOVP155_14</name>
</gene>
<organism evidence="1">
    <name type="scientific">uncultured Caudovirales phage</name>
    <dbReference type="NCBI Taxonomy" id="2100421"/>
    <lineage>
        <taxon>Viruses</taxon>
        <taxon>Duplodnaviria</taxon>
        <taxon>Heunggongvirae</taxon>
        <taxon>Uroviricota</taxon>
        <taxon>Caudoviricetes</taxon>
        <taxon>Peduoviridae</taxon>
        <taxon>Maltschvirus</taxon>
        <taxon>Maltschvirus maltsch</taxon>
    </lineage>
</organism>
<dbReference type="EMBL" id="LR798203">
    <property type="protein sequence ID" value="CAB5170273.1"/>
    <property type="molecule type" value="Genomic_DNA"/>
</dbReference>
<accession>A0A6J7WDX2</accession>
<name>A0A6J7WDX2_9CAUD</name>
<evidence type="ECO:0000313" key="1">
    <source>
        <dbReference type="EMBL" id="CAB5170273.1"/>
    </source>
</evidence>
<sequence>MANFFDQFDEKKPSVSKAGGNFFDQFDESAKPMSISEMASQAAQNAPSSAIEYAKNIAQPIIHPIETAQNLYGLGKGLGAKSMLAAFDTFGRPVSPEARAAVEEMAAPANAVGEHFAGRYGGAENIKRTIAQDPIGTLGDVSMLLSAGGTAGSRLPGMLGRVGEAAAATGAAIDPLSAAGSVVKTAYTGGRVPFTNVNVPGAESAISTLLGRTTGAGTEAVRTAGRSGLEGNQAFTENLRGNVPFSDVVDMAKQGVSGLRQERGASYREGMQGVNTDKSLLDYTPINQSLEKLKGMAEHKGSVVSESGAKTLQEIKDTVMEWQTNPKMLGNVEDFDALKKSVGDIRSGTQEGTVARKIADEAYNTIKDQITQQAPKYAEVMKGYSGASKELRDITKTFSLGEKASTDTALRKLQSVMRNNVNTNYGARAQLMDQLAEKVPNLPAAIAGQALSSPWARGIQGVIAPYGISSAAGAAHLGGTLGNPLTAAGLLGGVVAHSPRLVGEAAYAGGRALGAAKEAQLPMMARNAARAGLLSPQQEYDENGNPIYKVKGK</sequence>